<feature type="signal peptide" evidence="3">
    <location>
        <begin position="1"/>
        <end position="18"/>
    </location>
</feature>
<accession>A0AA38J0S2</accession>
<gene>
    <name evidence="4" type="ORF">Zmor_000756</name>
</gene>
<dbReference type="SMART" id="SM00369">
    <property type="entry name" value="LRR_TYP"/>
    <property type="match status" value="5"/>
</dbReference>
<dbReference type="InterPro" id="IPR001611">
    <property type="entry name" value="Leu-rich_rpt"/>
</dbReference>
<keyword evidence="2" id="KW-0677">Repeat</keyword>
<dbReference type="InterPro" id="IPR050333">
    <property type="entry name" value="SLRP"/>
</dbReference>
<dbReference type="Pfam" id="PF13855">
    <property type="entry name" value="LRR_8"/>
    <property type="match status" value="2"/>
</dbReference>
<evidence type="ECO:0000256" key="3">
    <source>
        <dbReference type="SAM" id="SignalP"/>
    </source>
</evidence>
<dbReference type="InterPro" id="IPR032675">
    <property type="entry name" value="LRR_dom_sf"/>
</dbReference>
<feature type="chain" id="PRO_5041325838" evidence="3">
    <location>
        <begin position="19"/>
        <end position="285"/>
    </location>
</feature>
<protein>
    <submittedName>
        <fullName evidence="4">Uncharacterized protein</fullName>
    </submittedName>
</protein>
<dbReference type="SUPFAM" id="SSF52058">
    <property type="entry name" value="L domain-like"/>
    <property type="match status" value="1"/>
</dbReference>
<organism evidence="4 5">
    <name type="scientific">Zophobas morio</name>
    <dbReference type="NCBI Taxonomy" id="2755281"/>
    <lineage>
        <taxon>Eukaryota</taxon>
        <taxon>Metazoa</taxon>
        <taxon>Ecdysozoa</taxon>
        <taxon>Arthropoda</taxon>
        <taxon>Hexapoda</taxon>
        <taxon>Insecta</taxon>
        <taxon>Pterygota</taxon>
        <taxon>Neoptera</taxon>
        <taxon>Endopterygota</taxon>
        <taxon>Coleoptera</taxon>
        <taxon>Polyphaga</taxon>
        <taxon>Cucujiformia</taxon>
        <taxon>Tenebrionidae</taxon>
        <taxon>Zophobas</taxon>
    </lineage>
</organism>
<dbReference type="PROSITE" id="PS51450">
    <property type="entry name" value="LRR"/>
    <property type="match status" value="1"/>
</dbReference>
<comment type="caution">
    <text evidence="4">The sequence shown here is derived from an EMBL/GenBank/DDBJ whole genome shotgun (WGS) entry which is preliminary data.</text>
</comment>
<sequence>MHKILWFLSVTYFLATSATETTFEKNGITFKKDEDGDYVLSTHEILVLQPGSIADVEDMETLYLIDEDFTDIQPGTFQNLPNLKKLIITMNKVPKIKTGIFNCLTNLTRLDLSANRISHIDSNAFDNMTSLQNINLSDNRFTSVDIHWFLLTPSLTMINLGYNELTEIPGNIFSNVKSTVPSILLFDGNHIAKVDKDAFKGLKVVSTLSLDFNKLKTLNGDFLRGLEIDVLSLKNNTIECVDEKYFAAVFVANSTDISDNHWTGTCLTAIETWAKEHNKVVKCDS</sequence>
<evidence type="ECO:0000256" key="1">
    <source>
        <dbReference type="ARBA" id="ARBA00022614"/>
    </source>
</evidence>
<dbReference type="AlphaFoldDB" id="A0AA38J0S2"/>
<dbReference type="PANTHER" id="PTHR45712:SF22">
    <property type="entry name" value="INSULIN-LIKE GROWTH FACTOR-BINDING PROTEIN COMPLEX ACID LABILE SUBUNIT"/>
    <property type="match status" value="1"/>
</dbReference>
<keyword evidence="1" id="KW-0433">Leucine-rich repeat</keyword>
<reference evidence="4" key="1">
    <citation type="journal article" date="2023" name="G3 (Bethesda)">
        <title>Whole genome assemblies of Zophobas morio and Tenebrio molitor.</title>
        <authorList>
            <person name="Kaur S."/>
            <person name="Stinson S.A."/>
            <person name="diCenzo G.C."/>
        </authorList>
    </citation>
    <scope>NUCLEOTIDE SEQUENCE</scope>
    <source>
        <strain evidence="4">QUZm001</strain>
    </source>
</reference>
<keyword evidence="5" id="KW-1185">Reference proteome</keyword>
<keyword evidence="3" id="KW-0732">Signal</keyword>
<dbReference type="Gene3D" id="3.80.10.10">
    <property type="entry name" value="Ribonuclease Inhibitor"/>
    <property type="match status" value="2"/>
</dbReference>
<proteinExistence type="predicted"/>
<dbReference type="PANTHER" id="PTHR45712">
    <property type="entry name" value="AGAP008170-PA"/>
    <property type="match status" value="1"/>
</dbReference>
<dbReference type="InterPro" id="IPR003591">
    <property type="entry name" value="Leu-rich_rpt_typical-subtyp"/>
</dbReference>
<evidence type="ECO:0000313" key="4">
    <source>
        <dbReference type="EMBL" id="KAJ3665253.1"/>
    </source>
</evidence>
<dbReference type="Proteomes" id="UP001168821">
    <property type="component" value="Unassembled WGS sequence"/>
</dbReference>
<evidence type="ECO:0000256" key="2">
    <source>
        <dbReference type="ARBA" id="ARBA00022737"/>
    </source>
</evidence>
<evidence type="ECO:0000313" key="5">
    <source>
        <dbReference type="Proteomes" id="UP001168821"/>
    </source>
</evidence>
<dbReference type="EMBL" id="JALNTZ010000001">
    <property type="protein sequence ID" value="KAJ3665253.1"/>
    <property type="molecule type" value="Genomic_DNA"/>
</dbReference>
<name>A0AA38J0S2_9CUCU</name>